<comment type="caution">
    <text evidence="6">The sequence shown here is derived from an EMBL/GenBank/DDBJ whole genome shotgun (WGS) entry which is preliminary data.</text>
</comment>
<dbReference type="InterPro" id="IPR008979">
    <property type="entry name" value="Galactose-bd-like_sf"/>
</dbReference>
<keyword evidence="7" id="KW-1185">Reference proteome</keyword>
<dbReference type="AlphaFoldDB" id="A0ABD0WRE2"/>
<keyword evidence="4" id="KW-1133">Transmembrane helix</keyword>
<evidence type="ECO:0000256" key="1">
    <source>
        <dbReference type="ARBA" id="ARBA00022723"/>
    </source>
</evidence>
<evidence type="ECO:0000259" key="5">
    <source>
        <dbReference type="PROSITE" id="PS50041"/>
    </source>
</evidence>
<evidence type="ECO:0000256" key="4">
    <source>
        <dbReference type="SAM" id="Phobius"/>
    </source>
</evidence>
<organism evidence="6 7">
    <name type="scientific">Umbra pygmaea</name>
    <name type="common">Eastern mudminnow</name>
    <dbReference type="NCBI Taxonomy" id="75934"/>
    <lineage>
        <taxon>Eukaryota</taxon>
        <taxon>Metazoa</taxon>
        <taxon>Chordata</taxon>
        <taxon>Craniata</taxon>
        <taxon>Vertebrata</taxon>
        <taxon>Euteleostomi</taxon>
        <taxon>Actinopterygii</taxon>
        <taxon>Neopterygii</taxon>
        <taxon>Teleostei</taxon>
        <taxon>Protacanthopterygii</taxon>
        <taxon>Esociformes</taxon>
        <taxon>Umbridae</taxon>
        <taxon>Umbra</taxon>
    </lineage>
</organism>
<keyword evidence="4" id="KW-0812">Transmembrane</keyword>
<accession>A0ABD0WRE2</accession>
<gene>
    <name evidence="6" type="ORF">UPYG_G00300950</name>
</gene>
<dbReference type="SMART" id="SM00607">
    <property type="entry name" value="FTP"/>
    <property type="match status" value="1"/>
</dbReference>
<feature type="transmembrane region" description="Helical" evidence="4">
    <location>
        <begin position="12"/>
        <end position="35"/>
    </location>
</feature>
<reference evidence="6 7" key="1">
    <citation type="submission" date="2024-06" db="EMBL/GenBank/DDBJ databases">
        <authorList>
            <person name="Pan Q."/>
            <person name="Wen M."/>
            <person name="Jouanno E."/>
            <person name="Zahm M."/>
            <person name="Klopp C."/>
            <person name="Cabau C."/>
            <person name="Louis A."/>
            <person name="Berthelot C."/>
            <person name="Parey E."/>
            <person name="Roest Crollius H."/>
            <person name="Montfort J."/>
            <person name="Robinson-Rechavi M."/>
            <person name="Bouchez O."/>
            <person name="Lampietro C."/>
            <person name="Lopez Roques C."/>
            <person name="Donnadieu C."/>
            <person name="Postlethwait J."/>
            <person name="Bobe J."/>
            <person name="Verreycken H."/>
            <person name="Guiguen Y."/>
        </authorList>
    </citation>
    <scope>NUCLEOTIDE SEQUENCE [LARGE SCALE GENOMIC DNA]</scope>
    <source>
        <strain evidence="6">Up_M1</strain>
        <tissue evidence="6">Testis</tissue>
    </source>
</reference>
<keyword evidence="1" id="KW-0479">Metal-binding</keyword>
<dbReference type="SUPFAM" id="SSF49785">
    <property type="entry name" value="Galactose-binding domain-like"/>
    <property type="match status" value="1"/>
</dbReference>
<dbReference type="InterPro" id="IPR016187">
    <property type="entry name" value="CTDL_fold"/>
</dbReference>
<evidence type="ECO:0000256" key="2">
    <source>
        <dbReference type="ARBA" id="ARBA00022837"/>
    </source>
</evidence>
<dbReference type="PROSITE" id="PS50041">
    <property type="entry name" value="C_TYPE_LECTIN_2"/>
    <property type="match status" value="2"/>
</dbReference>
<dbReference type="PANTHER" id="PTHR45784:SF5">
    <property type="entry name" value="C-TYPE LECTIN DOMAIN FAMILY 20 MEMBER A-RELATED"/>
    <property type="match status" value="1"/>
</dbReference>
<evidence type="ECO:0000313" key="7">
    <source>
        <dbReference type="Proteomes" id="UP001557470"/>
    </source>
</evidence>
<keyword evidence="3" id="KW-1015">Disulfide bond</keyword>
<dbReference type="Pfam" id="PF22633">
    <property type="entry name" value="F5_F8_type_C_2"/>
    <property type="match status" value="1"/>
</dbReference>
<proteinExistence type="predicted"/>
<dbReference type="Gene3D" id="2.60.120.260">
    <property type="entry name" value="Galactose-binding domain-like"/>
    <property type="match status" value="1"/>
</dbReference>
<dbReference type="EMBL" id="JAGEUA010000009">
    <property type="protein sequence ID" value="KAL0966852.1"/>
    <property type="molecule type" value="Genomic_DNA"/>
</dbReference>
<feature type="domain" description="C-type lectin" evidence="5">
    <location>
        <begin position="307"/>
        <end position="419"/>
    </location>
</feature>
<evidence type="ECO:0000313" key="6">
    <source>
        <dbReference type="EMBL" id="KAL0966852.1"/>
    </source>
</evidence>
<dbReference type="GO" id="GO:0046872">
    <property type="term" value="F:metal ion binding"/>
    <property type="evidence" value="ECO:0007669"/>
    <property type="project" value="UniProtKB-KW"/>
</dbReference>
<dbReference type="CDD" id="cd00037">
    <property type="entry name" value="CLECT"/>
    <property type="match status" value="1"/>
</dbReference>
<dbReference type="SMART" id="SM00034">
    <property type="entry name" value="CLECT"/>
    <property type="match status" value="2"/>
</dbReference>
<dbReference type="PANTHER" id="PTHR45784">
    <property type="entry name" value="C-TYPE LECTIN DOMAIN FAMILY 20 MEMBER A-RELATED"/>
    <property type="match status" value="1"/>
</dbReference>
<sequence>MDPPAPTLQKSLYLWSVVGVVLLVQVGGDLTINIARNRIATQSSRYFNDNNNWKASITIDVNYQSCSNTKKETNPWWRVDLLKKYRVSSVNITNRGDETFSRINAAEIRIGNSLENHGTNNPKCDIISRIPAETTQNFSCYEMEGQYVSIHIPGIKTILSLCDMEVYGILNDSIKGNCSSTTSLPHDEYHFVDQKKTWTEAQSYCRQIYTDLATIDNTEDLNRLMETGNSGFEAAWIGLKKDKTQGKWQWSDLSNCSFRKWDVRQPYNLNMNQECVEIRMKKFWHDRNCDEIKPFFCHHDQVILIDENKTWWDAQTYCRQHHKDLVSVTSEKVQRWVEAKAKRASTPHVWLGLRYTCTLNIWFWVSGDPTCYHKWAPGNGISVEECGGTGVGRTGAIQRDGLQQWVGLNDTEQLNFICSI</sequence>
<dbReference type="SUPFAM" id="SSF56436">
    <property type="entry name" value="C-type lectin-like"/>
    <property type="match status" value="2"/>
</dbReference>
<keyword evidence="2" id="KW-0106">Calcium</keyword>
<dbReference type="InterPro" id="IPR001304">
    <property type="entry name" value="C-type_lectin-like"/>
</dbReference>
<name>A0ABD0WRE2_UMBPY</name>
<evidence type="ECO:0000256" key="3">
    <source>
        <dbReference type="ARBA" id="ARBA00023157"/>
    </source>
</evidence>
<keyword evidence="4" id="KW-0472">Membrane</keyword>
<dbReference type="Pfam" id="PF00059">
    <property type="entry name" value="Lectin_C"/>
    <property type="match status" value="2"/>
</dbReference>
<dbReference type="Gene3D" id="3.10.100.10">
    <property type="entry name" value="Mannose-Binding Protein A, subunit A"/>
    <property type="match status" value="2"/>
</dbReference>
<protein>
    <recommendedName>
        <fullName evidence="5">C-type lectin domain-containing protein</fullName>
    </recommendedName>
</protein>
<dbReference type="InterPro" id="IPR016186">
    <property type="entry name" value="C-type_lectin-like/link_sf"/>
</dbReference>
<dbReference type="Proteomes" id="UP001557470">
    <property type="component" value="Unassembled WGS sequence"/>
</dbReference>
<feature type="domain" description="C-type lectin" evidence="5">
    <location>
        <begin position="189"/>
        <end position="298"/>
    </location>
</feature>
<dbReference type="InterPro" id="IPR006585">
    <property type="entry name" value="FTP1"/>
</dbReference>